<dbReference type="InterPro" id="IPR023631">
    <property type="entry name" value="Amidase_dom"/>
</dbReference>
<name>A0A7R8UXP3_HERIL</name>
<feature type="active site" description="Acyl-ester intermediate" evidence="1">
    <location>
        <position position="248"/>
    </location>
</feature>
<dbReference type="InterPro" id="IPR036928">
    <property type="entry name" value="AS_sf"/>
</dbReference>
<dbReference type="SUPFAM" id="SSF75304">
    <property type="entry name" value="Amidase signature (AS) enzymes"/>
    <property type="match status" value="1"/>
</dbReference>
<dbReference type="EMBL" id="LR899012">
    <property type="protein sequence ID" value="CAD7088421.1"/>
    <property type="molecule type" value="Genomic_DNA"/>
</dbReference>
<organism evidence="4 5">
    <name type="scientific">Hermetia illucens</name>
    <name type="common">Black soldier fly</name>
    <dbReference type="NCBI Taxonomy" id="343691"/>
    <lineage>
        <taxon>Eukaryota</taxon>
        <taxon>Metazoa</taxon>
        <taxon>Ecdysozoa</taxon>
        <taxon>Arthropoda</taxon>
        <taxon>Hexapoda</taxon>
        <taxon>Insecta</taxon>
        <taxon>Pterygota</taxon>
        <taxon>Neoptera</taxon>
        <taxon>Endopterygota</taxon>
        <taxon>Diptera</taxon>
        <taxon>Brachycera</taxon>
        <taxon>Stratiomyomorpha</taxon>
        <taxon>Stratiomyidae</taxon>
        <taxon>Hermetiinae</taxon>
        <taxon>Hermetia</taxon>
    </lineage>
</organism>
<dbReference type="PIRSF" id="PIRSF001221">
    <property type="entry name" value="Amidase_fungi"/>
    <property type="match status" value="1"/>
</dbReference>
<dbReference type="PANTHER" id="PTHR43372:SF4">
    <property type="entry name" value="FATTY-ACID AMIDE HYDROLASE 2"/>
    <property type="match status" value="1"/>
</dbReference>
<evidence type="ECO:0000313" key="4">
    <source>
        <dbReference type="EMBL" id="CAD7088421.1"/>
    </source>
</evidence>
<dbReference type="PANTHER" id="PTHR43372">
    <property type="entry name" value="FATTY-ACID AMIDE HYDROLASE"/>
    <property type="match status" value="1"/>
</dbReference>
<sequence length="548" mass="60630">MNGMSNTESNNISENQDMISRPRKPPSLIKTVINIIHRFLIVVLRAILDFWYKGKEKSMPPIEDLLLLESATSLAHKIRVQKITSVQVLNSFIERIKKVNPLLNCVVDERFDEALVQAAEADSLIQSGVHTEKELEEIFPFLGVPFTTKDCIMVKGMLNTAGLYKRKDFRGDDDADAIKLIRKAGAIPIALTNVSECCMWWESSNTVHGRTNNPYNTTRIVGGSSGGEGCLQAAAGSPLGIGSDIGGSIRMPAFFNGIFGHKPSRNIVSNKGQYPIPNCEEQNSFLGIGPMCRFAVDLKPTLKIIAGENAKLLNLDAPVNLENVKFFYQESDGGGFMISPVDADQLAALQKVVKHFERAFKVKPKKVQFEQFKQAATIWLGNMADNSGIDFATQLGNLKERISPGWEMLKWFFGCSKHTFVGLLTCFAEDNGVKFGSEKHKYLVKKRDDLRVEMQKMLGDNGVFLYPTHPTVAPYHNEPIARTFNFTYTAIINVLGFPATTIPLGLGKEGLPLGIQVVANFNQDRLCLAVAAELERVFGGWVAPEILA</sequence>
<dbReference type="Pfam" id="PF01425">
    <property type="entry name" value="Amidase"/>
    <property type="match status" value="1"/>
</dbReference>
<feature type="compositionally biased region" description="Polar residues" evidence="2">
    <location>
        <begin position="1"/>
        <end position="18"/>
    </location>
</feature>
<keyword evidence="5" id="KW-1185">Reference proteome</keyword>
<evidence type="ECO:0000256" key="1">
    <source>
        <dbReference type="PIRSR" id="PIRSR001221-1"/>
    </source>
</evidence>
<feature type="active site" description="Charge relay system" evidence="1">
    <location>
        <position position="224"/>
    </location>
</feature>
<feature type="region of interest" description="Disordered" evidence="2">
    <location>
        <begin position="1"/>
        <end position="20"/>
    </location>
</feature>
<dbReference type="FunCoup" id="A0A7R8UXP3">
    <property type="interactions" value="757"/>
</dbReference>
<evidence type="ECO:0000313" key="5">
    <source>
        <dbReference type="Proteomes" id="UP000594454"/>
    </source>
</evidence>
<evidence type="ECO:0000256" key="2">
    <source>
        <dbReference type="SAM" id="MobiDB-lite"/>
    </source>
</evidence>
<dbReference type="OrthoDB" id="6428749at2759"/>
<dbReference type="InParanoid" id="A0A7R8UXP3"/>
<feature type="domain" description="Amidase" evidence="3">
    <location>
        <begin position="88"/>
        <end position="528"/>
    </location>
</feature>
<dbReference type="InterPro" id="IPR052739">
    <property type="entry name" value="FAAH2"/>
</dbReference>
<dbReference type="Gene3D" id="3.90.1300.10">
    <property type="entry name" value="Amidase signature (AS) domain"/>
    <property type="match status" value="1"/>
</dbReference>
<gene>
    <name evidence="4" type="ORF">HERILL_LOCUS11046</name>
</gene>
<proteinExistence type="predicted"/>
<protein>
    <recommendedName>
        <fullName evidence="3">Amidase domain-containing protein</fullName>
    </recommendedName>
</protein>
<dbReference type="Proteomes" id="UP000594454">
    <property type="component" value="Chromosome 4"/>
</dbReference>
<reference evidence="4 5" key="1">
    <citation type="submission" date="2020-11" db="EMBL/GenBank/DDBJ databases">
        <authorList>
            <person name="Wallbank WR R."/>
            <person name="Pardo Diaz C."/>
            <person name="Kozak K."/>
            <person name="Martin S."/>
            <person name="Jiggins C."/>
            <person name="Moest M."/>
            <person name="Warren A I."/>
            <person name="Generalovic N T."/>
            <person name="Byers J.R.P. K."/>
            <person name="Montejo-Kovacevich G."/>
            <person name="Yen C E."/>
        </authorList>
    </citation>
    <scope>NUCLEOTIDE SEQUENCE [LARGE SCALE GENOMIC DNA]</scope>
</reference>
<accession>A0A7R8UXP3</accession>
<dbReference type="GO" id="GO:0012505">
    <property type="term" value="C:endomembrane system"/>
    <property type="evidence" value="ECO:0007669"/>
    <property type="project" value="TreeGrafter"/>
</dbReference>
<dbReference type="AlphaFoldDB" id="A0A7R8UXP3"/>
<feature type="active site" description="Charge relay system" evidence="1">
    <location>
        <position position="149"/>
    </location>
</feature>
<evidence type="ECO:0000259" key="3">
    <source>
        <dbReference type="Pfam" id="PF01425"/>
    </source>
</evidence>